<proteinExistence type="predicted"/>
<evidence type="ECO:0000313" key="1">
    <source>
        <dbReference type="EMBL" id="SOY53786.1"/>
    </source>
</evidence>
<dbReference type="Proteomes" id="UP000256297">
    <property type="component" value="Chromosome CBM2589_b"/>
</dbReference>
<organism evidence="1 2">
    <name type="scientific">Cupriavidus taiwanensis</name>
    <dbReference type="NCBI Taxonomy" id="164546"/>
    <lineage>
        <taxon>Bacteria</taxon>
        <taxon>Pseudomonadati</taxon>
        <taxon>Pseudomonadota</taxon>
        <taxon>Betaproteobacteria</taxon>
        <taxon>Burkholderiales</taxon>
        <taxon>Burkholderiaceae</taxon>
        <taxon>Cupriavidus</taxon>
    </lineage>
</organism>
<evidence type="ECO:0000313" key="2">
    <source>
        <dbReference type="Proteomes" id="UP000256297"/>
    </source>
</evidence>
<dbReference type="EMBL" id="OFSP01000023">
    <property type="protein sequence ID" value="SOY53786.1"/>
    <property type="molecule type" value="Genomic_DNA"/>
</dbReference>
<reference evidence="1 2" key="1">
    <citation type="submission" date="2018-01" db="EMBL/GenBank/DDBJ databases">
        <authorList>
            <person name="Clerissi C."/>
        </authorList>
    </citation>
    <scope>NUCLEOTIDE SEQUENCE [LARGE SCALE GENOMIC DNA]</scope>
    <source>
        <strain evidence="1">Cupriavidus taiwanensis STM 3521</strain>
    </source>
</reference>
<protein>
    <submittedName>
        <fullName evidence="1">Uncharacterized protein</fullName>
    </submittedName>
</protein>
<name>A0A975X421_9BURK</name>
<dbReference type="AlphaFoldDB" id="A0A975X421"/>
<sequence>MAEKVFMIFPDYWFVPDIRLAKACARPCKSCGPRVGGRVLLSSSAGRTEKPSIILAAVASAQARTEVFVKIDVDRRGYGPPDARGGRRVWLRQKKTQAFELGFESTKGGGWRRHWEIDGGTWRAVRGAWPEASLSHSGALSAPSFNDWNYT</sequence>
<comment type="caution">
    <text evidence="1">The sequence shown here is derived from an EMBL/GenBank/DDBJ whole genome shotgun (WGS) entry which is preliminary data.</text>
</comment>
<accession>A0A975X421</accession>
<gene>
    <name evidence="1" type="ORF">CBM2589_B30229</name>
</gene>